<keyword evidence="3" id="KW-0998">Cell outer membrane</keyword>
<dbReference type="Gene3D" id="3.30.1330.60">
    <property type="entry name" value="OmpA-like domain"/>
    <property type="match status" value="1"/>
</dbReference>
<keyword evidence="5" id="KW-0732">Signal</keyword>
<dbReference type="PRINTS" id="PR01021">
    <property type="entry name" value="OMPADOMAIN"/>
</dbReference>
<dbReference type="Proteomes" id="UP000002011">
    <property type="component" value="Chromosome"/>
</dbReference>
<accession>C6W0D5</accession>
<dbReference type="HOGENOM" id="CLU_100595_0_0_10"/>
<dbReference type="STRING" id="471854.Dfer_0605"/>
<evidence type="ECO:0000256" key="2">
    <source>
        <dbReference type="ARBA" id="ARBA00023136"/>
    </source>
</evidence>
<evidence type="ECO:0000256" key="5">
    <source>
        <dbReference type="SAM" id="SignalP"/>
    </source>
</evidence>
<dbReference type="OrthoDB" id="611024at2"/>
<dbReference type="SUPFAM" id="SSF103088">
    <property type="entry name" value="OmpA-like"/>
    <property type="match status" value="1"/>
</dbReference>
<dbReference type="InterPro" id="IPR006664">
    <property type="entry name" value="OMP_bac"/>
</dbReference>
<proteinExistence type="predicted"/>
<evidence type="ECO:0000256" key="4">
    <source>
        <dbReference type="PROSITE-ProRule" id="PRU00473"/>
    </source>
</evidence>
<keyword evidence="2 4" id="KW-0472">Membrane</keyword>
<dbReference type="InterPro" id="IPR006665">
    <property type="entry name" value="OmpA-like"/>
</dbReference>
<feature type="chain" id="PRO_5002969342" evidence="5">
    <location>
        <begin position="25"/>
        <end position="248"/>
    </location>
</feature>
<evidence type="ECO:0000313" key="7">
    <source>
        <dbReference type="EMBL" id="ACT91869.1"/>
    </source>
</evidence>
<name>C6W0D5_DYAFD</name>
<dbReference type="PANTHER" id="PTHR30329:SF21">
    <property type="entry name" value="LIPOPROTEIN YIAD-RELATED"/>
    <property type="match status" value="1"/>
</dbReference>
<dbReference type="GO" id="GO:0009279">
    <property type="term" value="C:cell outer membrane"/>
    <property type="evidence" value="ECO:0007669"/>
    <property type="project" value="UniProtKB-SubCell"/>
</dbReference>
<feature type="domain" description="OmpA-like" evidence="6">
    <location>
        <begin position="137"/>
        <end position="248"/>
    </location>
</feature>
<evidence type="ECO:0000313" key="8">
    <source>
        <dbReference type="Proteomes" id="UP000002011"/>
    </source>
</evidence>
<organism evidence="7 8">
    <name type="scientific">Dyadobacter fermentans (strain ATCC 700827 / DSM 18053 / CIP 107007 / KCTC 52180 / NS114)</name>
    <dbReference type="NCBI Taxonomy" id="471854"/>
    <lineage>
        <taxon>Bacteria</taxon>
        <taxon>Pseudomonadati</taxon>
        <taxon>Bacteroidota</taxon>
        <taxon>Cytophagia</taxon>
        <taxon>Cytophagales</taxon>
        <taxon>Spirosomataceae</taxon>
        <taxon>Dyadobacter</taxon>
    </lineage>
</organism>
<dbReference type="EMBL" id="CP001619">
    <property type="protein sequence ID" value="ACT91869.1"/>
    <property type="molecule type" value="Genomic_DNA"/>
</dbReference>
<reference evidence="7 8" key="1">
    <citation type="journal article" date="2009" name="Stand. Genomic Sci.">
        <title>Complete genome sequence of Dyadobacter fermentans type strain (NS114).</title>
        <authorList>
            <person name="Lang E."/>
            <person name="Lapidus A."/>
            <person name="Chertkov O."/>
            <person name="Brettin T."/>
            <person name="Detter J.C."/>
            <person name="Han C."/>
            <person name="Copeland A."/>
            <person name="Glavina Del Rio T."/>
            <person name="Nolan M."/>
            <person name="Chen F."/>
            <person name="Lucas S."/>
            <person name="Tice H."/>
            <person name="Cheng J.F."/>
            <person name="Land M."/>
            <person name="Hauser L."/>
            <person name="Chang Y.J."/>
            <person name="Jeffries C.D."/>
            <person name="Kopitz M."/>
            <person name="Bruce D."/>
            <person name="Goodwin L."/>
            <person name="Pitluck S."/>
            <person name="Ovchinnikova G."/>
            <person name="Pati A."/>
            <person name="Ivanova N."/>
            <person name="Mavrommatis K."/>
            <person name="Chen A."/>
            <person name="Palaniappan K."/>
            <person name="Chain P."/>
            <person name="Bristow J."/>
            <person name="Eisen J.A."/>
            <person name="Markowitz V."/>
            <person name="Hugenholtz P."/>
            <person name="Goker M."/>
            <person name="Rohde M."/>
            <person name="Kyrpides N.C."/>
            <person name="Klenk H.P."/>
        </authorList>
    </citation>
    <scope>NUCLEOTIDE SEQUENCE [LARGE SCALE GENOMIC DNA]</scope>
    <source>
        <strain evidence="8">ATCC 700827 / DSM 18053 / CIP 107007 / KCTC 52180 / NS114</strain>
    </source>
</reference>
<sequence>MKTFTAIVVLCLLGSPAFSQPVQANSKAAGSLRQRSRVSIRVLDKFSLRPVRATIMLVGNHPGRQVAPRFENGIYQFRMSAGDTSVISIHASGYEMLSEAVAGRDLHATKIFYLTPIENSTERAREPVIEQNIPVLEDDIRATLHFPQSESDILPESGYELEILAGYLVRNAGSRIELMGHTDDVGDPFKNLLLSFDRVDEVRKYLVSKHIETTRIRGKGFGSDLPVAPNDCEANRRLNRRVEIRIVP</sequence>
<dbReference type="AlphaFoldDB" id="C6W0D5"/>
<dbReference type="PROSITE" id="PS51123">
    <property type="entry name" value="OMPA_2"/>
    <property type="match status" value="1"/>
</dbReference>
<dbReference type="InterPro" id="IPR050330">
    <property type="entry name" value="Bact_OuterMem_StrucFunc"/>
</dbReference>
<comment type="subcellular location">
    <subcellularLocation>
        <location evidence="1">Cell outer membrane</location>
    </subcellularLocation>
</comment>
<protein>
    <submittedName>
        <fullName evidence="7">OmpA/MotB domain protein</fullName>
    </submittedName>
</protein>
<dbReference type="PANTHER" id="PTHR30329">
    <property type="entry name" value="STATOR ELEMENT OF FLAGELLAR MOTOR COMPLEX"/>
    <property type="match status" value="1"/>
</dbReference>
<dbReference type="eggNOG" id="COG2885">
    <property type="taxonomic scope" value="Bacteria"/>
</dbReference>
<keyword evidence="8" id="KW-1185">Reference proteome</keyword>
<dbReference type="InterPro" id="IPR036737">
    <property type="entry name" value="OmpA-like_sf"/>
</dbReference>
<evidence type="ECO:0000256" key="1">
    <source>
        <dbReference type="ARBA" id="ARBA00004442"/>
    </source>
</evidence>
<dbReference type="CDD" id="cd07185">
    <property type="entry name" value="OmpA_C-like"/>
    <property type="match status" value="1"/>
</dbReference>
<dbReference type="Pfam" id="PF00691">
    <property type="entry name" value="OmpA"/>
    <property type="match status" value="1"/>
</dbReference>
<dbReference type="RefSeq" id="WP_015810126.1">
    <property type="nucleotide sequence ID" value="NC_013037.1"/>
</dbReference>
<gene>
    <name evidence="7" type="ordered locus">Dfer_0605</name>
</gene>
<evidence type="ECO:0000259" key="6">
    <source>
        <dbReference type="PROSITE" id="PS51123"/>
    </source>
</evidence>
<evidence type="ECO:0000256" key="3">
    <source>
        <dbReference type="ARBA" id="ARBA00023237"/>
    </source>
</evidence>
<feature type="signal peptide" evidence="5">
    <location>
        <begin position="1"/>
        <end position="24"/>
    </location>
</feature>
<dbReference type="KEGG" id="dfe:Dfer_0605"/>